<gene>
    <name evidence="1" type="ORF">GCM10018785_06240</name>
</gene>
<proteinExistence type="predicted"/>
<keyword evidence="2" id="KW-1185">Reference proteome</keyword>
<organism evidence="1 2">
    <name type="scientific">Streptomyces longispororuber</name>
    <dbReference type="NCBI Taxonomy" id="68230"/>
    <lineage>
        <taxon>Bacteria</taxon>
        <taxon>Bacillati</taxon>
        <taxon>Actinomycetota</taxon>
        <taxon>Actinomycetes</taxon>
        <taxon>Kitasatosporales</taxon>
        <taxon>Streptomycetaceae</taxon>
        <taxon>Streptomyces</taxon>
    </lineage>
</organism>
<dbReference type="Proteomes" id="UP000608024">
    <property type="component" value="Unassembled WGS sequence"/>
</dbReference>
<protein>
    <submittedName>
        <fullName evidence="1">Uncharacterized protein</fullName>
    </submittedName>
</protein>
<dbReference type="EMBL" id="BNBT01000005">
    <property type="protein sequence ID" value="GHE39384.1"/>
    <property type="molecule type" value="Genomic_DNA"/>
</dbReference>
<dbReference type="AlphaFoldDB" id="A0A918Z9E7"/>
<reference evidence="1" key="2">
    <citation type="submission" date="2020-09" db="EMBL/GenBank/DDBJ databases">
        <authorList>
            <person name="Sun Q."/>
            <person name="Ohkuma M."/>
        </authorList>
    </citation>
    <scope>NUCLEOTIDE SEQUENCE</scope>
    <source>
        <strain evidence="1">JCM 4784</strain>
    </source>
</reference>
<comment type="caution">
    <text evidence="1">The sequence shown here is derived from an EMBL/GenBank/DDBJ whole genome shotgun (WGS) entry which is preliminary data.</text>
</comment>
<name>A0A918Z9E7_9ACTN</name>
<evidence type="ECO:0000313" key="1">
    <source>
        <dbReference type="EMBL" id="GHE39384.1"/>
    </source>
</evidence>
<accession>A0A918Z9E7</accession>
<sequence length="79" mass="8098">MCDIQCARTPHSALLSGVSEAEHSAPPDAADSTEGIDRALAGKALCAHAQGFPVPQAWLAAADGPVVASWPRWTCGAVM</sequence>
<evidence type="ECO:0000313" key="2">
    <source>
        <dbReference type="Proteomes" id="UP000608024"/>
    </source>
</evidence>
<reference evidence="1" key="1">
    <citation type="journal article" date="2014" name="Int. J. Syst. Evol. Microbiol.">
        <title>Complete genome sequence of Corynebacterium casei LMG S-19264T (=DSM 44701T), isolated from a smear-ripened cheese.</title>
        <authorList>
            <consortium name="US DOE Joint Genome Institute (JGI-PGF)"/>
            <person name="Walter F."/>
            <person name="Albersmeier A."/>
            <person name="Kalinowski J."/>
            <person name="Ruckert C."/>
        </authorList>
    </citation>
    <scope>NUCLEOTIDE SEQUENCE</scope>
    <source>
        <strain evidence="1">JCM 4784</strain>
    </source>
</reference>